<name>A0AAV9N340_9EURO</name>
<dbReference type="Proteomes" id="UP001358417">
    <property type="component" value="Unassembled WGS sequence"/>
</dbReference>
<sequence length="89" mass="10014">MGGERPIALVVQETYRADVGLSSSANHEVEKLMKKHKMANKILGLRRMQDRTLRIEPKASDGKDAEEIELLSQRKSGREECQTYSISAV</sequence>
<accession>A0AAV9N340</accession>
<evidence type="ECO:0000313" key="1">
    <source>
        <dbReference type="EMBL" id="KAK5047174.1"/>
    </source>
</evidence>
<gene>
    <name evidence="1" type="ORF">LTR84_007117</name>
</gene>
<protein>
    <submittedName>
        <fullName evidence="1">Uncharacterized protein</fullName>
    </submittedName>
</protein>
<proteinExistence type="predicted"/>
<evidence type="ECO:0000313" key="2">
    <source>
        <dbReference type="Proteomes" id="UP001358417"/>
    </source>
</evidence>
<keyword evidence="2" id="KW-1185">Reference proteome</keyword>
<dbReference type="RefSeq" id="XP_064702741.1">
    <property type="nucleotide sequence ID" value="XM_064850672.1"/>
</dbReference>
<comment type="caution">
    <text evidence="1">The sequence shown here is derived from an EMBL/GenBank/DDBJ whole genome shotgun (WGS) entry which is preliminary data.</text>
</comment>
<dbReference type="EMBL" id="JAVRRD010000027">
    <property type="protein sequence ID" value="KAK5047174.1"/>
    <property type="molecule type" value="Genomic_DNA"/>
</dbReference>
<dbReference type="AlphaFoldDB" id="A0AAV9N340"/>
<organism evidence="1 2">
    <name type="scientific">Exophiala bonariae</name>
    <dbReference type="NCBI Taxonomy" id="1690606"/>
    <lineage>
        <taxon>Eukaryota</taxon>
        <taxon>Fungi</taxon>
        <taxon>Dikarya</taxon>
        <taxon>Ascomycota</taxon>
        <taxon>Pezizomycotina</taxon>
        <taxon>Eurotiomycetes</taxon>
        <taxon>Chaetothyriomycetidae</taxon>
        <taxon>Chaetothyriales</taxon>
        <taxon>Herpotrichiellaceae</taxon>
        <taxon>Exophiala</taxon>
    </lineage>
</organism>
<dbReference type="GeneID" id="89975285"/>
<reference evidence="1 2" key="1">
    <citation type="submission" date="2023-08" db="EMBL/GenBank/DDBJ databases">
        <title>Black Yeasts Isolated from many extreme environments.</title>
        <authorList>
            <person name="Coleine C."/>
            <person name="Stajich J.E."/>
            <person name="Selbmann L."/>
        </authorList>
    </citation>
    <scope>NUCLEOTIDE SEQUENCE [LARGE SCALE GENOMIC DNA]</scope>
    <source>
        <strain evidence="1 2">CCFEE 5792</strain>
    </source>
</reference>